<protein>
    <recommendedName>
        <fullName evidence="4">PhnA-like protein</fullName>
    </recommendedName>
</protein>
<dbReference type="RefSeq" id="WP_252166387.1">
    <property type="nucleotide sequence ID" value="NZ_CP084930.1"/>
</dbReference>
<proteinExistence type="predicted"/>
<dbReference type="Proteomes" id="UP001056937">
    <property type="component" value="Chromosome 1"/>
</dbReference>
<keyword evidence="3" id="KW-1185">Reference proteome</keyword>
<keyword evidence="1" id="KW-0812">Transmembrane</keyword>
<gene>
    <name evidence="2" type="ORF">LHA26_15025</name>
</gene>
<name>A0ABY4X6P7_9SPHN</name>
<evidence type="ECO:0000313" key="2">
    <source>
        <dbReference type="EMBL" id="USI72580.1"/>
    </source>
</evidence>
<reference evidence="2" key="1">
    <citation type="journal article" date="2022" name="Toxins">
        <title>Genomic Analysis of Sphingopyxis sp. USTB-05 for Biodegrading Cyanobacterial Hepatotoxins.</title>
        <authorList>
            <person name="Liu C."/>
            <person name="Xu Q."/>
            <person name="Zhao Z."/>
            <person name="Zhang H."/>
            <person name="Liu X."/>
            <person name="Yin C."/>
            <person name="Liu Y."/>
            <person name="Yan H."/>
        </authorList>
    </citation>
    <scope>NUCLEOTIDE SEQUENCE</scope>
    <source>
        <strain evidence="2">NBD5</strain>
    </source>
</reference>
<sequence>MATRYPLSDTASEAVMVPRGAARLSWGAILAGVVLAVAIELLLGILGTGIGLSMVDPVAGSTPGAAGFGIGAGLYWLVTTIVALGAGGYAAARLSGAQARFDAIAHGLTLWGVTLLLTLYLLTSAVGGLIGGAFRTVGAVAGATGATLGAAAPQAASIAGIDEADIRDEAAAYLSDAPADPAQMTPQQAQAAIARALPAMARGGAEGAQAEARIVDIVAAQRKISHDAAQAQVTRAKADFLKTKEEGIARVKAATNSAAGAAAGTSFLLVVALLAGAIAAGTGASAGVRRTRL</sequence>
<evidence type="ECO:0008006" key="4">
    <source>
        <dbReference type="Google" id="ProtNLM"/>
    </source>
</evidence>
<feature type="transmembrane region" description="Helical" evidence="1">
    <location>
        <begin position="66"/>
        <end position="91"/>
    </location>
</feature>
<accession>A0ABY4X6P7</accession>
<evidence type="ECO:0000256" key="1">
    <source>
        <dbReference type="SAM" id="Phobius"/>
    </source>
</evidence>
<organism evidence="2 3">
    <name type="scientific">Sphingomonas morindae</name>
    <dbReference type="NCBI Taxonomy" id="1541170"/>
    <lineage>
        <taxon>Bacteria</taxon>
        <taxon>Pseudomonadati</taxon>
        <taxon>Pseudomonadota</taxon>
        <taxon>Alphaproteobacteria</taxon>
        <taxon>Sphingomonadales</taxon>
        <taxon>Sphingomonadaceae</taxon>
        <taxon>Sphingomonas</taxon>
    </lineage>
</organism>
<dbReference type="EMBL" id="CP084930">
    <property type="protein sequence ID" value="USI72580.1"/>
    <property type="molecule type" value="Genomic_DNA"/>
</dbReference>
<feature type="transmembrane region" description="Helical" evidence="1">
    <location>
        <begin position="26"/>
        <end position="46"/>
    </location>
</feature>
<feature type="transmembrane region" description="Helical" evidence="1">
    <location>
        <begin position="267"/>
        <end position="288"/>
    </location>
</feature>
<keyword evidence="1" id="KW-1133">Transmembrane helix</keyword>
<evidence type="ECO:0000313" key="3">
    <source>
        <dbReference type="Proteomes" id="UP001056937"/>
    </source>
</evidence>
<feature type="transmembrane region" description="Helical" evidence="1">
    <location>
        <begin position="103"/>
        <end position="122"/>
    </location>
</feature>
<keyword evidence="1" id="KW-0472">Membrane</keyword>